<sequence>MNETLTQVSGKITERWSDLNSSQRIKVLGGFAAVLGAIILAVVTLSQPTMVPLYTGLDLAAAAQVTEVLETQGIEHTLLNGGTTIHINEKDLSSTKILLARENVPQGRYTFADAITNGMSTTESDRNAKLNYYDETKLETDLASMEGVKAASVTLSIPEEKNSFLASKQKSSASVMLTLYENLSQAQVDGIAKLVASSVYNLSLADITIVDSTGRTLYDGSKESDPYSTTNQQSIKQSEEQGVKSKILEFLGPIYDEITISSNLVFDFDQQQITSEEYTSPILDSDRGILVSEHLTEGSATNQLAEATPGVEANDGNPALAMGEGSTGESNYSTANNQYNINKSITSQVKNVGTINYAKSSIAVNVFNHRIYNQEFIEGTLPDGTTWEMFKEENSAEIPLILEPAILEGIQKGTGISDVVVYGYEKPIFIDTIPYEINPMDWIPFVLLVIIGIIVLGIMLKFKKPEEIIDLGETIEMPDAVFSDIRNDTLPTIEEREDMATKKQIDKFVDEKPEAVASLLRSWLNEDD</sequence>
<keyword evidence="1" id="KW-0966">Cell projection</keyword>
<proteinExistence type="predicted"/>
<evidence type="ECO:0000313" key="1">
    <source>
        <dbReference type="EMBL" id="ONI40976.1"/>
    </source>
</evidence>
<organism evidence="1 2">
    <name type="scientific">Candidatus Epulonipiscium fishelsonii</name>
    <dbReference type="NCBI Taxonomy" id="77094"/>
    <lineage>
        <taxon>Bacteria</taxon>
        <taxon>Bacillati</taxon>
        <taxon>Bacillota</taxon>
        <taxon>Clostridia</taxon>
        <taxon>Lachnospirales</taxon>
        <taxon>Lachnospiraceae</taxon>
        <taxon>Candidatus Epulonipiscium</taxon>
    </lineage>
</organism>
<comment type="caution">
    <text evidence="1">The sequence shown here is derived from an EMBL/GenBank/DDBJ whole genome shotgun (WGS) entry which is preliminary data.</text>
</comment>
<keyword evidence="2" id="KW-1185">Reference proteome</keyword>
<accession>A0ACC8XDK2</accession>
<name>A0ACC8XDK2_9FIRM</name>
<reference evidence="1" key="1">
    <citation type="submission" date="2016-08" db="EMBL/GenBank/DDBJ databases">
        <authorList>
            <person name="Ngugi D.K."/>
            <person name="Miyake S."/>
            <person name="Stingl U."/>
        </authorList>
    </citation>
    <scope>NUCLEOTIDE SEQUENCE</scope>
    <source>
        <strain evidence="1">SCG-B11WGA-EpuloA1</strain>
    </source>
</reference>
<protein>
    <submittedName>
        <fullName evidence="1">Flagellar M-ring protein FliF</fullName>
    </submittedName>
</protein>
<evidence type="ECO:0000313" key="2">
    <source>
        <dbReference type="Proteomes" id="UP000188605"/>
    </source>
</evidence>
<keyword evidence="1" id="KW-0969">Cilium</keyword>
<dbReference type="EMBL" id="LJDB01000043">
    <property type="protein sequence ID" value="ONI40976.1"/>
    <property type="molecule type" value="Genomic_DNA"/>
</dbReference>
<gene>
    <name evidence="1" type="ORF">AN396_04250</name>
</gene>
<keyword evidence="1" id="KW-0282">Flagellum</keyword>
<dbReference type="Proteomes" id="UP000188605">
    <property type="component" value="Unassembled WGS sequence"/>
</dbReference>